<dbReference type="Gene3D" id="3.30.70.1280">
    <property type="entry name" value="SP0830-like domains"/>
    <property type="match status" value="1"/>
</dbReference>
<evidence type="ECO:0000313" key="1">
    <source>
        <dbReference type="EMBL" id="KRL98934.1"/>
    </source>
</evidence>
<dbReference type="PATRIC" id="fig|1423801.4.peg.762"/>
<dbReference type="AlphaFoldDB" id="A0A0R1V0C9"/>
<dbReference type="PIRSF" id="PIRSF008502">
    <property type="entry name" value="UCP008502"/>
    <property type="match status" value="1"/>
</dbReference>
<dbReference type="InterPro" id="IPR012545">
    <property type="entry name" value="DUF1697"/>
</dbReference>
<dbReference type="OrthoDB" id="9806494at2"/>
<evidence type="ECO:0000313" key="2">
    <source>
        <dbReference type="Proteomes" id="UP000051166"/>
    </source>
</evidence>
<proteinExistence type="predicted"/>
<dbReference type="Proteomes" id="UP000051166">
    <property type="component" value="Unassembled WGS sequence"/>
</dbReference>
<dbReference type="SUPFAM" id="SSF160379">
    <property type="entry name" value="SP0830-like"/>
    <property type="match status" value="1"/>
</dbReference>
<dbReference type="RefSeq" id="WP_056960825.1">
    <property type="nucleotide sequence ID" value="NZ_AZFQ01000036.1"/>
</dbReference>
<name>A0A0R1V0C9_9LACO</name>
<organism evidence="1 2">
    <name type="scientific">Liquorilactobacillus satsumensis DSM 16230 = JCM 12392</name>
    <dbReference type="NCBI Taxonomy" id="1423801"/>
    <lineage>
        <taxon>Bacteria</taxon>
        <taxon>Bacillati</taxon>
        <taxon>Bacillota</taxon>
        <taxon>Bacilli</taxon>
        <taxon>Lactobacillales</taxon>
        <taxon>Lactobacillaceae</taxon>
        <taxon>Liquorilactobacillus</taxon>
    </lineage>
</organism>
<sequence length="197" mass="22401">MEPYVIYLRGINVGGKNKIKMIALRAALTAAGFEQVRTYIQSGNIALLSSLPKEKVRTKIEQLLAQKFVLDSELIQVLVLNASLYQAIIAEKPDTFGVKFKDRDYRYEILFPIAVTPDELLEELVVREGVDRVWKGTHALYFRRPGPAHPDYSKTALARIVKKPIYQSITVRNYRTAMKMSEILQALSSRCCKNVKP</sequence>
<dbReference type="PANTHER" id="PTHR36439">
    <property type="entry name" value="BLL4334 PROTEIN"/>
    <property type="match status" value="1"/>
</dbReference>
<dbReference type="Pfam" id="PF08002">
    <property type="entry name" value="DUF1697"/>
    <property type="match status" value="1"/>
</dbReference>
<accession>A0A0R1V0C9</accession>
<keyword evidence="2" id="KW-1185">Reference proteome</keyword>
<gene>
    <name evidence="1" type="ORF">FD50_GL000751</name>
</gene>
<evidence type="ECO:0008006" key="3">
    <source>
        <dbReference type="Google" id="ProtNLM"/>
    </source>
</evidence>
<reference evidence="1 2" key="1">
    <citation type="journal article" date="2015" name="Genome Announc.">
        <title>Expanding the biotechnology potential of lactobacilli through comparative genomics of 213 strains and associated genera.</title>
        <authorList>
            <person name="Sun Z."/>
            <person name="Harris H.M."/>
            <person name="McCann A."/>
            <person name="Guo C."/>
            <person name="Argimon S."/>
            <person name="Zhang W."/>
            <person name="Yang X."/>
            <person name="Jeffery I.B."/>
            <person name="Cooney J.C."/>
            <person name="Kagawa T.F."/>
            <person name="Liu W."/>
            <person name="Song Y."/>
            <person name="Salvetti E."/>
            <person name="Wrobel A."/>
            <person name="Rasinkangas P."/>
            <person name="Parkhill J."/>
            <person name="Rea M.C."/>
            <person name="O'Sullivan O."/>
            <person name="Ritari J."/>
            <person name="Douillard F.P."/>
            <person name="Paul Ross R."/>
            <person name="Yang R."/>
            <person name="Briner A.E."/>
            <person name="Felis G.E."/>
            <person name="de Vos W.M."/>
            <person name="Barrangou R."/>
            <person name="Klaenhammer T.R."/>
            <person name="Caufield P.W."/>
            <person name="Cui Y."/>
            <person name="Zhang H."/>
            <person name="O'Toole P.W."/>
        </authorList>
    </citation>
    <scope>NUCLEOTIDE SEQUENCE [LARGE SCALE GENOMIC DNA]</scope>
    <source>
        <strain evidence="1 2">DSM 16230</strain>
    </source>
</reference>
<dbReference type="EMBL" id="AZFQ01000036">
    <property type="protein sequence ID" value="KRL98934.1"/>
    <property type="molecule type" value="Genomic_DNA"/>
</dbReference>
<dbReference type="PANTHER" id="PTHR36439:SF1">
    <property type="entry name" value="DUF1697 DOMAIN-CONTAINING PROTEIN"/>
    <property type="match status" value="1"/>
</dbReference>
<comment type="caution">
    <text evidence="1">The sequence shown here is derived from an EMBL/GenBank/DDBJ whole genome shotgun (WGS) entry which is preliminary data.</text>
</comment>
<dbReference type="Gene3D" id="3.30.70.1260">
    <property type="entry name" value="bacterial protein sp0830 like"/>
    <property type="match status" value="1"/>
</dbReference>
<dbReference type="GeneID" id="98308166"/>
<protein>
    <recommendedName>
        <fullName evidence="3">DUF1697 domain-containing protein</fullName>
    </recommendedName>
</protein>